<dbReference type="Gene3D" id="3.30.360.10">
    <property type="entry name" value="Dihydrodipicolinate Reductase, domain 2"/>
    <property type="match status" value="1"/>
</dbReference>
<feature type="binding site" evidence="7">
    <location>
        <position position="346"/>
    </location>
    <ligand>
        <name>substrate</name>
    </ligand>
</feature>
<comment type="caution">
    <text evidence="10">The sequence shown here is derived from an EMBL/GenBank/DDBJ whole genome shotgun (WGS) entry which is preliminary data.</text>
</comment>
<evidence type="ECO:0000256" key="3">
    <source>
        <dbReference type="ARBA" id="ARBA00022526"/>
    </source>
</evidence>
<feature type="binding site" evidence="7">
    <location>
        <position position="341"/>
    </location>
    <ligand>
        <name>substrate</name>
    </ligand>
</feature>
<feature type="binding site" evidence="7">
    <location>
        <position position="161"/>
    </location>
    <ligand>
        <name>NADP(+)</name>
        <dbReference type="ChEBI" id="CHEBI:58349"/>
    </ligand>
</feature>
<dbReference type="UniPathway" id="UPA00115">
    <property type="reaction ID" value="UER00408"/>
</dbReference>
<dbReference type="EC" id="1.1.1.49" evidence="7"/>
<evidence type="ECO:0000256" key="2">
    <source>
        <dbReference type="ARBA" id="ARBA00009975"/>
    </source>
</evidence>
<dbReference type="InterPro" id="IPR022675">
    <property type="entry name" value="G6P_DH_C"/>
</dbReference>
<comment type="caution">
    <text evidence="7">Lacks conserved residue(s) required for the propagation of feature annotation.</text>
</comment>
<evidence type="ECO:0000259" key="9">
    <source>
        <dbReference type="Pfam" id="PF02781"/>
    </source>
</evidence>
<dbReference type="GO" id="GO:0009051">
    <property type="term" value="P:pentose-phosphate shunt, oxidative branch"/>
    <property type="evidence" value="ECO:0007669"/>
    <property type="project" value="TreeGrafter"/>
</dbReference>
<dbReference type="Pfam" id="PF00479">
    <property type="entry name" value="G6PD_N"/>
    <property type="match status" value="1"/>
</dbReference>
<feature type="binding site" evidence="7">
    <location>
        <position position="248"/>
    </location>
    <ligand>
        <name>substrate</name>
    </ligand>
</feature>
<evidence type="ECO:0000313" key="10">
    <source>
        <dbReference type="EMBL" id="PIW36904.1"/>
    </source>
</evidence>
<dbReference type="GO" id="GO:0005829">
    <property type="term" value="C:cytosol"/>
    <property type="evidence" value="ECO:0007669"/>
    <property type="project" value="TreeGrafter"/>
</dbReference>
<organism evidence="10 11">
    <name type="scientific">Candidatus Kerfeldbacteria bacterium CG15_BIG_FIL_POST_REV_8_21_14_020_45_12</name>
    <dbReference type="NCBI Taxonomy" id="2014247"/>
    <lineage>
        <taxon>Bacteria</taxon>
        <taxon>Candidatus Kerfeldiibacteriota</taxon>
    </lineage>
</organism>
<dbReference type="HAMAP" id="MF_00966">
    <property type="entry name" value="G6PD"/>
    <property type="match status" value="1"/>
</dbReference>
<evidence type="ECO:0000256" key="1">
    <source>
        <dbReference type="ARBA" id="ARBA00004937"/>
    </source>
</evidence>
<dbReference type="Pfam" id="PF02781">
    <property type="entry name" value="G6PD_C"/>
    <property type="match status" value="1"/>
</dbReference>
<dbReference type="GO" id="GO:0050661">
    <property type="term" value="F:NADP binding"/>
    <property type="evidence" value="ECO:0007669"/>
    <property type="project" value="UniProtKB-UniRule"/>
</dbReference>
<name>A0A2M7H3W5_9BACT</name>
<feature type="binding site" evidence="7">
    <location>
        <begin position="94"/>
        <end position="95"/>
    </location>
    <ligand>
        <name>NADP(+)</name>
        <dbReference type="ChEBI" id="CHEBI:58349"/>
    </ligand>
</feature>
<dbReference type="Proteomes" id="UP000230292">
    <property type="component" value="Unassembled WGS sequence"/>
</dbReference>
<evidence type="ECO:0000259" key="8">
    <source>
        <dbReference type="Pfam" id="PF00479"/>
    </source>
</evidence>
<dbReference type="InterPro" id="IPR001282">
    <property type="entry name" value="G6P_DH"/>
</dbReference>
<feature type="active site" description="Proton acceptor" evidence="7">
    <location>
        <position position="253"/>
    </location>
</feature>
<dbReference type="PANTHER" id="PTHR23429:SF0">
    <property type="entry name" value="GLUCOSE-6-PHOSPHATE 1-DEHYDROGENASE"/>
    <property type="match status" value="1"/>
</dbReference>
<keyword evidence="6 7" id="KW-0119">Carbohydrate metabolism</keyword>
<dbReference type="SUPFAM" id="SSF55347">
    <property type="entry name" value="Glyceraldehyde-3-phosphate dehydrogenase-like, C-terminal domain"/>
    <property type="match status" value="1"/>
</dbReference>
<reference evidence="10 11" key="1">
    <citation type="submission" date="2017-09" db="EMBL/GenBank/DDBJ databases">
        <title>Depth-based differentiation of microbial function through sediment-hosted aquifers and enrichment of novel symbionts in the deep terrestrial subsurface.</title>
        <authorList>
            <person name="Probst A.J."/>
            <person name="Ladd B."/>
            <person name="Jarett J.K."/>
            <person name="Geller-Mcgrath D.E."/>
            <person name="Sieber C.M."/>
            <person name="Emerson J.B."/>
            <person name="Anantharaman K."/>
            <person name="Thomas B.C."/>
            <person name="Malmstrom R."/>
            <person name="Stieglmeier M."/>
            <person name="Klingl A."/>
            <person name="Woyke T."/>
            <person name="Ryan C.M."/>
            <person name="Banfield J.F."/>
        </authorList>
    </citation>
    <scope>NUCLEOTIDE SEQUENCE [LARGE SCALE GENOMIC DNA]</scope>
    <source>
        <strain evidence="10">CG15_BIG_FIL_POST_REV_8_21_14_020_45_12</strain>
    </source>
</reference>
<evidence type="ECO:0000256" key="6">
    <source>
        <dbReference type="ARBA" id="ARBA00023277"/>
    </source>
</evidence>
<evidence type="ECO:0000256" key="5">
    <source>
        <dbReference type="ARBA" id="ARBA00023002"/>
    </source>
</evidence>
<dbReference type="InterPro" id="IPR019796">
    <property type="entry name" value="G6P_DH_AS"/>
</dbReference>
<keyword evidence="5 7" id="KW-0560">Oxidoreductase</keyword>
<keyword evidence="4 7" id="KW-0521">NADP</keyword>
<evidence type="ECO:0000313" key="11">
    <source>
        <dbReference type="Proteomes" id="UP000230292"/>
    </source>
</evidence>
<feature type="binding site" evidence="7">
    <location>
        <position position="195"/>
    </location>
    <ligand>
        <name>substrate</name>
    </ligand>
</feature>
<evidence type="ECO:0000256" key="7">
    <source>
        <dbReference type="HAMAP-Rule" id="MF_00966"/>
    </source>
</evidence>
<dbReference type="AlphaFoldDB" id="A0A2M7H3W5"/>
<dbReference type="EMBL" id="PFGC01000037">
    <property type="protein sequence ID" value="PIW36904.1"/>
    <property type="molecule type" value="Genomic_DNA"/>
</dbReference>
<dbReference type="SUPFAM" id="SSF51735">
    <property type="entry name" value="NAD(P)-binding Rossmann-fold domains"/>
    <property type="match status" value="1"/>
</dbReference>
<feature type="binding site" evidence="7">
    <location>
        <position position="229"/>
    </location>
    <ligand>
        <name>substrate</name>
    </ligand>
</feature>
<dbReference type="InterPro" id="IPR022674">
    <property type="entry name" value="G6P_DH_NAD-bd"/>
</dbReference>
<protein>
    <recommendedName>
        <fullName evidence="7">Glucose-6-phosphate 1-dehydrogenase</fullName>
        <shortName evidence="7">G6PD</shortName>
        <ecNumber evidence="7">1.1.1.49</ecNumber>
    </recommendedName>
</protein>
<proteinExistence type="inferred from homology"/>
<keyword evidence="3 7" id="KW-0313">Glucose metabolism</keyword>
<comment type="catalytic activity">
    <reaction evidence="7">
        <text>D-glucose 6-phosphate + NADP(+) = 6-phospho-D-glucono-1,5-lactone + NADPH + H(+)</text>
        <dbReference type="Rhea" id="RHEA:15841"/>
        <dbReference type="ChEBI" id="CHEBI:15378"/>
        <dbReference type="ChEBI" id="CHEBI:57783"/>
        <dbReference type="ChEBI" id="CHEBI:57955"/>
        <dbReference type="ChEBI" id="CHEBI:58349"/>
        <dbReference type="ChEBI" id="CHEBI:61548"/>
        <dbReference type="EC" id="1.1.1.49"/>
    </reaction>
</comment>
<comment type="similarity">
    <text evidence="2 7">Belongs to the glucose-6-phosphate dehydrogenase family.</text>
</comment>
<dbReference type="PIRSF" id="PIRSF000110">
    <property type="entry name" value="G6PD"/>
    <property type="match status" value="1"/>
</dbReference>
<dbReference type="GO" id="GO:0004345">
    <property type="term" value="F:glucose-6-phosphate dehydrogenase activity"/>
    <property type="evidence" value="ECO:0007669"/>
    <property type="project" value="UniProtKB-UniRule"/>
</dbReference>
<comment type="pathway">
    <text evidence="1 7">Carbohydrate degradation; pentose phosphate pathway; D-ribulose 5-phosphate from D-glucose 6-phosphate (oxidative stage): step 1/3.</text>
</comment>
<dbReference type="PRINTS" id="PR00079">
    <property type="entry name" value="G6PDHDRGNASE"/>
</dbReference>
<gene>
    <name evidence="7 10" type="primary">zwf</name>
    <name evidence="10" type="ORF">COW24_03020</name>
</gene>
<dbReference type="NCBIfam" id="TIGR00871">
    <property type="entry name" value="zwf"/>
    <property type="match status" value="1"/>
</dbReference>
<feature type="binding site" evidence="7">
    <location>
        <position position="191"/>
    </location>
    <ligand>
        <name>substrate</name>
    </ligand>
</feature>
<sequence length="500" mass="56200">MVSKRAHTNYLPTVFTIFGITGDLAKRKLIPAIYHLYCHGLLPEEIHFVGVGRRDLSLGDYGEMIKQSVTYAEGKVDADKLASFAALFSYVEGDIKSPKAYADIGQEIAKRDKDCGHGHQTVFYLAVAPQMFIRIIEHLKEASLTGPCYELGIKGKIVIEKPFGHSVESARQLSEAVMTYADEEQIYRMDHYLGKETVQNILLFRFTNPVINDSWNPEAIDHIQITASEDIGVEDRAGYYDSSGALRDMIQSHCLALATLVMMDEPMSLNSADIHRRKVEMLQTFSLDSNPAESAVRAQYDGYRAIETVAEHSVTETFAAMQLKSSHPRWKDVPIFIRTGKRMAQKETNIAIHFAPCKSDICKAVGIRTEPNVLNIRVQPMEGIGLLLYAKKPGFSIETEQVYMNFTYQTEFTDEQPSPYERLIHDVIIGDQSLFPTTEEVMEQWRIVQPVLDAWSDQALPMHSYAPGEDGPQAAHDLIGQWHDSTWTAGVGKQMNSDAQ</sequence>
<evidence type="ECO:0000256" key="4">
    <source>
        <dbReference type="ARBA" id="ARBA00022857"/>
    </source>
</evidence>
<feature type="domain" description="Glucose-6-phosphate dehydrogenase C-terminal" evidence="9">
    <location>
        <begin position="203"/>
        <end position="481"/>
    </location>
</feature>
<dbReference type="GO" id="GO:0006006">
    <property type="term" value="P:glucose metabolic process"/>
    <property type="evidence" value="ECO:0007669"/>
    <property type="project" value="UniProtKB-KW"/>
</dbReference>
<feature type="domain" description="Glucose-6-phosphate dehydrogenase NAD-binding" evidence="8">
    <location>
        <begin position="17"/>
        <end position="200"/>
    </location>
</feature>
<feature type="binding site" evidence="7">
    <location>
        <position position="53"/>
    </location>
    <ligand>
        <name>NADP(+)</name>
        <dbReference type="ChEBI" id="CHEBI:58349"/>
    </ligand>
</feature>
<dbReference type="PROSITE" id="PS00069">
    <property type="entry name" value="G6P_DEHYDROGENASE"/>
    <property type="match status" value="1"/>
</dbReference>
<comment type="function">
    <text evidence="7">Catalyzes the oxidation of glucose 6-phosphate to 6-phosphogluconolactone.</text>
</comment>
<dbReference type="Gene3D" id="3.40.50.720">
    <property type="entry name" value="NAD(P)-binding Rossmann-like Domain"/>
    <property type="match status" value="1"/>
</dbReference>
<accession>A0A2M7H3W5</accession>
<dbReference type="InterPro" id="IPR036291">
    <property type="entry name" value="NAD(P)-bd_dom_sf"/>
</dbReference>
<dbReference type="PANTHER" id="PTHR23429">
    <property type="entry name" value="GLUCOSE-6-PHOSPHATE 1-DEHYDROGENASE G6PD"/>
    <property type="match status" value="1"/>
</dbReference>